<evidence type="ECO:0000313" key="5">
    <source>
        <dbReference type="EMBL" id="GCE01039.1"/>
    </source>
</evidence>
<keyword evidence="1" id="KW-0547">Nucleotide-binding</keyword>
<dbReference type="GO" id="GO:0005524">
    <property type="term" value="F:ATP binding"/>
    <property type="evidence" value="ECO:0007669"/>
    <property type="project" value="UniProtKB-KW"/>
</dbReference>
<accession>A0A401Z2G3</accession>
<evidence type="ECO:0000256" key="3">
    <source>
        <dbReference type="SAM" id="MobiDB-lite"/>
    </source>
</evidence>
<evidence type="ECO:0000313" key="6">
    <source>
        <dbReference type="Proteomes" id="UP000286931"/>
    </source>
</evidence>
<dbReference type="RefSeq" id="WP_246127270.1">
    <property type="nucleotide sequence ID" value="NZ_BIFH01000044.1"/>
</dbReference>
<dbReference type="EMBL" id="BIFH01000044">
    <property type="protein sequence ID" value="GCE01039.1"/>
    <property type="molecule type" value="Genomic_DNA"/>
</dbReference>
<proteinExistence type="predicted"/>
<dbReference type="PANTHER" id="PTHR43038:SF7">
    <property type="entry name" value="ABC TRANSPORT SYSTEM ATP-BINDING PROTEIN"/>
    <property type="match status" value="1"/>
</dbReference>
<dbReference type="InterPro" id="IPR003439">
    <property type="entry name" value="ABC_transporter-like_ATP-bd"/>
</dbReference>
<dbReference type="SMART" id="SM00382">
    <property type="entry name" value="AAA"/>
    <property type="match status" value="1"/>
</dbReference>
<sequence length="292" mass="31712">MIDDPDWLDVLAGELRLRGLPEDQVTRVLGETRAHLWDAGEDPARAFGTPSAYAAAVHESLGTPPIPARRKVVRAEAPRLQATGIGKRHGRHRLLHDVDLTVHAGEVAAIVGANGCGKSTFLRICAGVERAHAGRVVVRGSIGYCPQGGGTSDFLTPDEHFVLVGAGRGLGRDRSRGAGRALAEHLWWPRPAPIAAARLSGGTRQKLEVILTALGDPDVLLLDEPYQGFDRDSYMYFWDRVREWANEGRAIVVVTHLLDRLERADTVVDLTPSPHAAPGVRGRHHPKGTQPR</sequence>
<feature type="compositionally biased region" description="Basic residues" evidence="3">
    <location>
        <begin position="281"/>
        <end position="292"/>
    </location>
</feature>
<dbReference type="PROSITE" id="PS50893">
    <property type="entry name" value="ABC_TRANSPORTER_2"/>
    <property type="match status" value="1"/>
</dbReference>
<dbReference type="PANTHER" id="PTHR43038">
    <property type="entry name" value="ATP-BINDING CASSETTE, SUB-FAMILY H, MEMBER 1"/>
    <property type="match status" value="1"/>
</dbReference>
<feature type="region of interest" description="Disordered" evidence="3">
    <location>
        <begin position="271"/>
        <end position="292"/>
    </location>
</feature>
<dbReference type="InterPro" id="IPR027417">
    <property type="entry name" value="P-loop_NTPase"/>
</dbReference>
<comment type="caution">
    <text evidence="5">The sequence shown here is derived from an EMBL/GenBank/DDBJ whole genome shotgun (WGS) entry which is preliminary data.</text>
</comment>
<gene>
    <name evidence="5" type="ORF">EHYA_08778</name>
</gene>
<dbReference type="Pfam" id="PF00005">
    <property type="entry name" value="ABC_tran"/>
    <property type="match status" value="1"/>
</dbReference>
<protein>
    <submittedName>
        <fullName evidence="5">ABC transporter ATP-binding protein</fullName>
    </submittedName>
</protein>
<name>A0A401Z2G3_9ACTN</name>
<evidence type="ECO:0000259" key="4">
    <source>
        <dbReference type="PROSITE" id="PS50893"/>
    </source>
</evidence>
<dbReference type="CDD" id="cd03230">
    <property type="entry name" value="ABC_DR_subfamily_A"/>
    <property type="match status" value="1"/>
</dbReference>
<reference evidence="5 6" key="1">
    <citation type="submission" date="2018-12" db="EMBL/GenBank/DDBJ databases">
        <title>Draft genome sequence of Embleya hyalina NBRC 13850T.</title>
        <authorList>
            <person name="Komaki H."/>
            <person name="Hosoyama A."/>
            <person name="Kimura A."/>
            <person name="Ichikawa N."/>
            <person name="Tamura T."/>
        </authorList>
    </citation>
    <scope>NUCLEOTIDE SEQUENCE [LARGE SCALE GENOMIC DNA]</scope>
    <source>
        <strain evidence="5 6">NBRC 13850</strain>
    </source>
</reference>
<keyword evidence="6" id="KW-1185">Reference proteome</keyword>
<dbReference type="GO" id="GO:0016887">
    <property type="term" value="F:ATP hydrolysis activity"/>
    <property type="evidence" value="ECO:0007669"/>
    <property type="project" value="InterPro"/>
</dbReference>
<evidence type="ECO:0000256" key="2">
    <source>
        <dbReference type="ARBA" id="ARBA00022840"/>
    </source>
</evidence>
<dbReference type="Gene3D" id="3.40.50.300">
    <property type="entry name" value="P-loop containing nucleotide triphosphate hydrolases"/>
    <property type="match status" value="1"/>
</dbReference>
<dbReference type="InterPro" id="IPR003593">
    <property type="entry name" value="AAA+_ATPase"/>
</dbReference>
<dbReference type="AlphaFoldDB" id="A0A401Z2G3"/>
<evidence type="ECO:0000256" key="1">
    <source>
        <dbReference type="ARBA" id="ARBA00022741"/>
    </source>
</evidence>
<organism evidence="5 6">
    <name type="scientific">Embleya hyalina</name>
    <dbReference type="NCBI Taxonomy" id="516124"/>
    <lineage>
        <taxon>Bacteria</taxon>
        <taxon>Bacillati</taxon>
        <taxon>Actinomycetota</taxon>
        <taxon>Actinomycetes</taxon>
        <taxon>Kitasatosporales</taxon>
        <taxon>Streptomycetaceae</taxon>
        <taxon>Embleya</taxon>
    </lineage>
</organism>
<keyword evidence="2 5" id="KW-0067">ATP-binding</keyword>
<feature type="domain" description="ABC transporter" evidence="4">
    <location>
        <begin position="80"/>
        <end position="292"/>
    </location>
</feature>
<dbReference type="SUPFAM" id="SSF52540">
    <property type="entry name" value="P-loop containing nucleoside triphosphate hydrolases"/>
    <property type="match status" value="1"/>
</dbReference>
<dbReference type="Proteomes" id="UP000286931">
    <property type="component" value="Unassembled WGS sequence"/>
</dbReference>